<dbReference type="Pfam" id="PF25954">
    <property type="entry name" value="Beta-barrel_RND_2"/>
    <property type="match status" value="1"/>
</dbReference>
<dbReference type="PATRIC" id="fig|1293911.3.peg.12"/>
<dbReference type="EMBL" id="ASIV01000001">
    <property type="protein sequence ID" value="KEG21068.1"/>
    <property type="molecule type" value="Genomic_DNA"/>
</dbReference>
<name>A0A072R557_BARBA</name>
<dbReference type="Gene3D" id="2.40.50.100">
    <property type="match status" value="1"/>
</dbReference>
<dbReference type="Proteomes" id="UP000031740">
    <property type="component" value="Unassembled WGS sequence"/>
</dbReference>
<dbReference type="InterPro" id="IPR006143">
    <property type="entry name" value="RND_pump_MFP"/>
</dbReference>
<proteinExistence type="inferred from homology"/>
<dbReference type="GO" id="GO:0015562">
    <property type="term" value="F:efflux transmembrane transporter activity"/>
    <property type="evidence" value="ECO:0007669"/>
    <property type="project" value="TreeGrafter"/>
</dbReference>
<feature type="domain" description="Multidrug resistance protein MdtA-like barrel-sandwich hybrid" evidence="3">
    <location>
        <begin position="82"/>
        <end position="202"/>
    </location>
</feature>
<organism evidence="5 6">
    <name type="scientific">Bartonella bacilliformis Ver097</name>
    <dbReference type="NCBI Taxonomy" id="1293911"/>
    <lineage>
        <taxon>Bacteria</taxon>
        <taxon>Pseudomonadati</taxon>
        <taxon>Pseudomonadota</taxon>
        <taxon>Alphaproteobacteria</taxon>
        <taxon>Hyphomicrobiales</taxon>
        <taxon>Bartonellaceae</taxon>
        <taxon>Bartonella</taxon>
    </lineage>
</organism>
<reference evidence="5 6" key="1">
    <citation type="submission" date="2013-04" db="EMBL/GenBank/DDBJ databases">
        <title>The Genome Sequence of Bartonella bacilliformis Ver097.</title>
        <authorList>
            <consortium name="The Broad Institute Genomics Platform"/>
            <consortium name="The Broad Institute Genome Sequencing Center for Infectious Disease"/>
            <person name="Feldgarden M."/>
            <person name="Kirby J."/>
            <person name="Birtles R."/>
            <person name="Dasch G."/>
            <person name="Hendrix L."/>
            <person name="Koehler J."/>
            <person name="Walker B."/>
            <person name="Young S.K."/>
            <person name="Zeng Q."/>
            <person name="Gargeya S."/>
            <person name="Fitzgerald M."/>
            <person name="Haas B."/>
            <person name="Abouelleil A."/>
            <person name="Allen A.W."/>
            <person name="Alvarado L."/>
            <person name="Arachchi H.M."/>
            <person name="Berlin A.M."/>
            <person name="Chapman S.B."/>
            <person name="Gainer-Dewar J."/>
            <person name="Goldberg J."/>
            <person name="Griggs A."/>
            <person name="Gujja S."/>
            <person name="Hansen M."/>
            <person name="Howarth C."/>
            <person name="Imamovic A."/>
            <person name="Ireland A."/>
            <person name="Larimer J."/>
            <person name="McCowan C."/>
            <person name="Murphy C."/>
            <person name="Pearson M."/>
            <person name="Poon T.W."/>
            <person name="Priest M."/>
            <person name="Roberts A."/>
            <person name="Saif S."/>
            <person name="Shea T."/>
            <person name="Sisk P."/>
            <person name="Sykes S."/>
            <person name="Wortman J."/>
            <person name="Nusbaum C."/>
            <person name="Birren B."/>
        </authorList>
    </citation>
    <scope>NUCLEOTIDE SEQUENCE [LARGE SCALE GENOMIC DNA]</scope>
    <source>
        <strain evidence="5 6">Ver097</strain>
    </source>
</reference>
<accession>A0A072R557</accession>
<protein>
    <submittedName>
        <fullName evidence="5">Uncharacterized protein</fullName>
    </submittedName>
</protein>
<dbReference type="RefSeq" id="WP_041848831.1">
    <property type="nucleotide sequence ID" value="NZ_KL503802.1"/>
</dbReference>
<keyword evidence="2" id="KW-0812">Transmembrane</keyword>
<dbReference type="HOGENOM" id="CLU_018816_1_2_5"/>
<dbReference type="STRING" id="1293911.H710_00011"/>
<feature type="transmembrane region" description="Helical" evidence="2">
    <location>
        <begin position="7"/>
        <end position="24"/>
    </location>
</feature>
<comment type="caution">
    <text evidence="5">The sequence shown here is derived from an EMBL/GenBank/DDBJ whole genome shotgun (WGS) entry which is preliminary data.</text>
</comment>
<evidence type="ECO:0000256" key="1">
    <source>
        <dbReference type="ARBA" id="ARBA00009477"/>
    </source>
</evidence>
<dbReference type="NCBIfam" id="TIGR01730">
    <property type="entry name" value="RND_mfp"/>
    <property type="match status" value="1"/>
</dbReference>
<dbReference type="Gene3D" id="2.40.420.20">
    <property type="match status" value="1"/>
</dbReference>
<dbReference type="Gene3D" id="2.40.30.170">
    <property type="match status" value="1"/>
</dbReference>
<evidence type="ECO:0000313" key="6">
    <source>
        <dbReference type="Proteomes" id="UP000031740"/>
    </source>
</evidence>
<keyword evidence="2" id="KW-0472">Membrane</keyword>
<comment type="similarity">
    <text evidence="1">Belongs to the membrane fusion protein (MFP) (TC 8.A.1) family.</text>
</comment>
<evidence type="ECO:0000256" key="2">
    <source>
        <dbReference type="SAM" id="Phobius"/>
    </source>
</evidence>
<dbReference type="Gene3D" id="1.10.287.470">
    <property type="entry name" value="Helix hairpin bin"/>
    <property type="match status" value="1"/>
</dbReference>
<evidence type="ECO:0000259" key="4">
    <source>
        <dbReference type="Pfam" id="PF25954"/>
    </source>
</evidence>
<sequence length="378" mass="41607">MGLLKKIIPFVLLSIVLIASYLGFKYSSEKNISAENETKNTSNTIVKSSVEMPPANVVVDLVKVQNFYERLHTVGSGKAIATVDLTPWSAGILDKFFVSSGAKVKEGDLLAKLDSKKEEIAVAKAKIHHDNSALTLSRIVKLRASNTATEIQEITARLELENANLALLDANLALDQRTIRAPINGTVGILPIGVGNAVSSNSVIGRIENRERILVDVWVPEQYASYLHKGDEVTVVPTVQSDKNFVGCIYAIDNMIDAESRTLHVQVEVQNEQETLMPGMSFSVIFQFLKGLFPVVDPLAIQWNSKGSFVWRVKNGKVEYVPVSIIQRKADQVFVKADLEKDDPIVIQGVQVLQSGRSVFIQDSKAHQKSLANEQDVQ</sequence>
<dbReference type="AlphaFoldDB" id="A0A072R557"/>
<feature type="domain" description="CusB-like beta-barrel" evidence="4">
    <location>
        <begin position="215"/>
        <end position="286"/>
    </location>
</feature>
<dbReference type="SUPFAM" id="SSF111369">
    <property type="entry name" value="HlyD-like secretion proteins"/>
    <property type="match status" value="1"/>
</dbReference>
<dbReference type="GO" id="GO:1990281">
    <property type="term" value="C:efflux pump complex"/>
    <property type="evidence" value="ECO:0007669"/>
    <property type="project" value="TreeGrafter"/>
</dbReference>
<evidence type="ECO:0000259" key="3">
    <source>
        <dbReference type="Pfam" id="PF25917"/>
    </source>
</evidence>
<gene>
    <name evidence="5" type="ORF">H710_00011</name>
</gene>
<dbReference type="Pfam" id="PF25917">
    <property type="entry name" value="BSH_RND"/>
    <property type="match status" value="1"/>
</dbReference>
<dbReference type="PANTHER" id="PTHR30469:SF11">
    <property type="entry name" value="BLL4320 PROTEIN"/>
    <property type="match status" value="1"/>
</dbReference>
<dbReference type="InterPro" id="IPR058792">
    <property type="entry name" value="Beta-barrel_RND_2"/>
</dbReference>
<evidence type="ECO:0000313" key="5">
    <source>
        <dbReference type="EMBL" id="KEG21068.1"/>
    </source>
</evidence>
<dbReference type="InterPro" id="IPR058625">
    <property type="entry name" value="MdtA-like_BSH"/>
</dbReference>
<keyword evidence="2" id="KW-1133">Transmembrane helix</keyword>
<dbReference type="PANTHER" id="PTHR30469">
    <property type="entry name" value="MULTIDRUG RESISTANCE PROTEIN MDTA"/>
    <property type="match status" value="1"/>
</dbReference>